<dbReference type="Pfam" id="PF10993">
    <property type="entry name" value="DUF2818"/>
    <property type="match status" value="1"/>
</dbReference>
<dbReference type="RefSeq" id="WP_109015251.1">
    <property type="nucleotide sequence ID" value="NZ_BDOQ01000006.1"/>
</dbReference>
<dbReference type="OrthoDB" id="5785537at2"/>
<comment type="caution">
    <text evidence="2">The sequence shown here is derived from an EMBL/GenBank/DDBJ whole genome shotgun (WGS) entry which is preliminary data.</text>
</comment>
<keyword evidence="1" id="KW-1133">Transmembrane helix</keyword>
<dbReference type="Proteomes" id="UP000245081">
    <property type="component" value="Unassembled WGS sequence"/>
</dbReference>
<evidence type="ECO:0008006" key="4">
    <source>
        <dbReference type="Google" id="ProtNLM"/>
    </source>
</evidence>
<keyword evidence="1" id="KW-0472">Membrane</keyword>
<keyword evidence="1" id="KW-0812">Transmembrane</keyword>
<accession>A0A2R5FBN7</accession>
<feature type="transmembrane region" description="Helical" evidence="1">
    <location>
        <begin position="39"/>
        <end position="59"/>
    </location>
</feature>
<name>A0A2R5FBN7_9PROT</name>
<reference evidence="2 3" key="1">
    <citation type="journal article" date="2018" name="Environ. Microbiol.">
        <title>Isolation and genomic characterization of Novimethylophilus kurashikiensis gen. nov. sp. nov., a new lanthanide-dependent methylotrophic species of Methylophilaceae.</title>
        <authorList>
            <person name="Lv H."/>
            <person name="Sahin N."/>
            <person name="Tani A."/>
        </authorList>
    </citation>
    <scope>NUCLEOTIDE SEQUENCE [LARGE SCALE GENOMIC DNA]</scope>
    <source>
        <strain evidence="2 3">La2-4</strain>
    </source>
</reference>
<proteinExistence type="predicted"/>
<evidence type="ECO:0000256" key="1">
    <source>
        <dbReference type="SAM" id="Phobius"/>
    </source>
</evidence>
<protein>
    <recommendedName>
        <fullName evidence="4">DUF2818 family protein</fullName>
    </recommendedName>
</protein>
<gene>
    <name evidence="2" type="ORF">NMK_1603</name>
</gene>
<dbReference type="PIRSF" id="PIRSF019883">
    <property type="entry name" value="UCP019883"/>
    <property type="match status" value="1"/>
</dbReference>
<dbReference type="EMBL" id="BDOQ01000006">
    <property type="protein sequence ID" value="GBG14044.1"/>
    <property type="molecule type" value="Genomic_DNA"/>
</dbReference>
<evidence type="ECO:0000313" key="2">
    <source>
        <dbReference type="EMBL" id="GBG14044.1"/>
    </source>
</evidence>
<evidence type="ECO:0000313" key="3">
    <source>
        <dbReference type="Proteomes" id="UP000245081"/>
    </source>
</evidence>
<organism evidence="2 3">
    <name type="scientific">Novimethylophilus kurashikiensis</name>
    <dbReference type="NCBI Taxonomy" id="1825523"/>
    <lineage>
        <taxon>Bacteria</taxon>
        <taxon>Pseudomonadati</taxon>
        <taxon>Pseudomonadota</taxon>
        <taxon>Betaproteobacteria</taxon>
        <taxon>Nitrosomonadales</taxon>
        <taxon>Methylophilaceae</taxon>
        <taxon>Novimethylophilus</taxon>
    </lineage>
</organism>
<dbReference type="InterPro" id="IPR016768">
    <property type="entry name" value="UCP019883"/>
</dbReference>
<sequence length="97" mass="11278">MNNAIVFLLLLSFVAANLPWFSERFFYVLPLKHGKHLGWRVLELVVLYFVMGGIARLAEGKVMGQAAAQHWEFYAVTACLFLVFAFPGFVYRHLWRR</sequence>
<dbReference type="AlphaFoldDB" id="A0A2R5FBN7"/>
<keyword evidence="3" id="KW-1185">Reference proteome</keyword>
<feature type="transmembrane region" description="Helical" evidence="1">
    <location>
        <begin position="71"/>
        <end position="91"/>
    </location>
</feature>